<evidence type="ECO:0000256" key="1">
    <source>
        <dbReference type="ARBA" id="ARBA00022723"/>
    </source>
</evidence>
<dbReference type="Gene3D" id="3.40.50.1400">
    <property type="match status" value="2"/>
</dbReference>
<sequence>MTALITLSHGSRHPGSGGGIRRLTRAAGQLIDAPAFDAHLEFTEPTLPDVAFHLAAAGHREAIVVPLLFTDAFHARHDVPEVVAQAAEHSGLSLHVAPGLGTGDCVAGVLSQRVALDAPADSHVVLYPVGTSDEAAQAALGELGARVAELSGHSVSVVPATGPAGSGGAGVIEAAAGRSAVHLLPLFVTDGLLLDRLREQLPRIAAATGARFTSSPPLTTDLAAVVASRYHSALSLPAV</sequence>
<dbReference type="CDD" id="cd03416">
    <property type="entry name" value="CbiX_SirB_N"/>
    <property type="match status" value="1"/>
</dbReference>
<keyword evidence="4" id="KW-1185">Reference proteome</keyword>
<dbReference type="GO" id="GO:0046872">
    <property type="term" value="F:metal ion binding"/>
    <property type="evidence" value="ECO:0007669"/>
    <property type="project" value="UniProtKB-KW"/>
</dbReference>
<gene>
    <name evidence="3" type="ORF">CTEST_12150</name>
</gene>
<proteinExistence type="predicted"/>
<dbReference type="RefSeq" id="WP_047253936.1">
    <property type="nucleotide sequence ID" value="NZ_CP011545.1"/>
</dbReference>
<dbReference type="EMBL" id="CP011545">
    <property type="protein sequence ID" value="AKK09837.1"/>
    <property type="molecule type" value="Genomic_DNA"/>
</dbReference>
<dbReference type="AlphaFoldDB" id="A0A0G3HFB6"/>
<dbReference type="Proteomes" id="UP000035540">
    <property type="component" value="Chromosome"/>
</dbReference>
<dbReference type="PANTHER" id="PTHR33542:SF5">
    <property type="entry name" value="FERROCHELATASE CHE1"/>
    <property type="match status" value="1"/>
</dbReference>
<dbReference type="KEGG" id="cted:CTEST_12150"/>
<dbReference type="PATRIC" id="fig|136857.5.peg.2400"/>
<dbReference type="PANTHER" id="PTHR33542">
    <property type="entry name" value="SIROHYDROCHLORIN FERROCHELATASE, CHLOROPLASTIC"/>
    <property type="match status" value="1"/>
</dbReference>
<reference evidence="3 4" key="1">
    <citation type="journal article" date="2015" name="Genome Announc.">
        <title>Complete Genome Sequence of the Type Strain Corynebacterium testudinoris DSM 44614, Recovered from Necrotic Lesions in the Mouth of a Tortoise.</title>
        <authorList>
            <person name="Ruckert C."/>
            <person name="Kriete M."/>
            <person name="Jaenicke S."/>
            <person name="Winkler A."/>
            <person name="Tauch A."/>
        </authorList>
    </citation>
    <scope>NUCLEOTIDE SEQUENCE [LARGE SCALE GENOMIC DNA]</scope>
    <source>
        <strain evidence="3 4">DSM 44614</strain>
    </source>
</reference>
<accession>A0A0G3HFB6</accession>
<organism evidence="3 4">
    <name type="scientific">Corynebacterium testudinoris</name>
    <dbReference type="NCBI Taxonomy" id="136857"/>
    <lineage>
        <taxon>Bacteria</taxon>
        <taxon>Bacillati</taxon>
        <taxon>Actinomycetota</taxon>
        <taxon>Actinomycetes</taxon>
        <taxon>Mycobacteriales</taxon>
        <taxon>Corynebacteriaceae</taxon>
        <taxon>Corynebacterium</taxon>
    </lineage>
</organism>
<dbReference type="OrthoDB" id="482456at2"/>
<evidence type="ECO:0000256" key="2">
    <source>
        <dbReference type="ARBA" id="ARBA00023239"/>
    </source>
</evidence>
<evidence type="ECO:0000313" key="3">
    <source>
        <dbReference type="EMBL" id="AKK09837.1"/>
    </source>
</evidence>
<evidence type="ECO:0008006" key="5">
    <source>
        <dbReference type="Google" id="ProtNLM"/>
    </source>
</evidence>
<dbReference type="SUPFAM" id="SSF53800">
    <property type="entry name" value="Chelatase"/>
    <property type="match status" value="1"/>
</dbReference>
<name>A0A0G3HFB6_9CORY</name>
<dbReference type="GO" id="GO:0016829">
    <property type="term" value="F:lyase activity"/>
    <property type="evidence" value="ECO:0007669"/>
    <property type="project" value="UniProtKB-KW"/>
</dbReference>
<evidence type="ECO:0000313" key="4">
    <source>
        <dbReference type="Proteomes" id="UP000035540"/>
    </source>
</evidence>
<dbReference type="STRING" id="136857.CTEST_12150"/>
<protein>
    <recommendedName>
        <fullName evidence="5">Sirohydrochlorin cobaltochelatase</fullName>
    </recommendedName>
</protein>
<reference evidence="4" key="2">
    <citation type="submission" date="2015-05" db="EMBL/GenBank/DDBJ databases">
        <title>Complete genome sequence of Corynebacterium testudinoris DSM 44614, recovered from necrotic lesions in the mouth of a tortoise.</title>
        <authorList>
            <person name="Ruckert C."/>
            <person name="Albersmeier A."/>
            <person name="Winkler A."/>
            <person name="Tauch A."/>
        </authorList>
    </citation>
    <scope>NUCLEOTIDE SEQUENCE [LARGE SCALE GENOMIC DNA]</scope>
    <source>
        <strain evidence="4">DSM 44614</strain>
    </source>
</reference>
<dbReference type="InterPro" id="IPR002762">
    <property type="entry name" value="CbiX-like"/>
</dbReference>
<keyword evidence="2" id="KW-0456">Lyase</keyword>
<keyword evidence="1" id="KW-0479">Metal-binding</keyword>
<dbReference type="Pfam" id="PF01903">
    <property type="entry name" value="CbiX"/>
    <property type="match status" value="1"/>
</dbReference>
<dbReference type="InterPro" id="IPR050963">
    <property type="entry name" value="Sirohydro_Cobaltochel/CbiX"/>
</dbReference>